<reference evidence="3 4" key="1">
    <citation type="journal article" date="2019" name="Int. J. Syst. Evol. Microbiol.">
        <title>The Global Catalogue of Microorganisms (GCM) 10K type strain sequencing project: providing services to taxonomists for standard genome sequencing and annotation.</title>
        <authorList>
            <consortium name="The Broad Institute Genomics Platform"/>
            <consortium name="The Broad Institute Genome Sequencing Center for Infectious Disease"/>
            <person name="Wu L."/>
            <person name="Ma J."/>
        </authorList>
    </citation>
    <scope>NUCLEOTIDE SEQUENCE [LARGE SCALE GENOMIC DNA]</scope>
    <source>
        <strain evidence="3 4">JCM 3146</strain>
    </source>
</reference>
<feature type="domain" description="Transcription regulator PadR C-terminal" evidence="2">
    <location>
        <begin position="90"/>
        <end position="170"/>
    </location>
</feature>
<dbReference type="RefSeq" id="WP_252809088.1">
    <property type="nucleotide sequence ID" value="NZ_BAAABM010000073.1"/>
</dbReference>
<evidence type="ECO:0000259" key="1">
    <source>
        <dbReference type="Pfam" id="PF03551"/>
    </source>
</evidence>
<organism evidence="3 4">
    <name type="scientific">Actinoallomurus spadix</name>
    <dbReference type="NCBI Taxonomy" id="79912"/>
    <lineage>
        <taxon>Bacteria</taxon>
        <taxon>Bacillati</taxon>
        <taxon>Actinomycetota</taxon>
        <taxon>Actinomycetes</taxon>
        <taxon>Streptosporangiales</taxon>
        <taxon>Thermomonosporaceae</taxon>
        <taxon>Actinoallomurus</taxon>
    </lineage>
</organism>
<sequence length="183" mass="20454">MSLRHAVLGLLSSGPASGYDLLKIFEVSLANVWPATQSQLYAELGRLADAGFVEVAAEGPRGRKEYAITDAGRAELHHWLTEVEPTGFNRSDMLLRVFFLGVLDAEEARSYLRGRAESADRRHRALTELREVVAQGDDPLSVHGLLALEWGLRFAATQRDWAEWAERELDRIRTPEDRRATAG</sequence>
<name>A0ABN0XU35_9ACTN</name>
<dbReference type="InterPro" id="IPR018309">
    <property type="entry name" value="Tscrpt_reg_PadR_C"/>
</dbReference>
<evidence type="ECO:0000259" key="2">
    <source>
        <dbReference type="Pfam" id="PF10400"/>
    </source>
</evidence>
<gene>
    <name evidence="3" type="ORF">GCM10010151_73640</name>
</gene>
<dbReference type="Gene3D" id="1.10.10.10">
    <property type="entry name" value="Winged helix-like DNA-binding domain superfamily/Winged helix DNA-binding domain"/>
    <property type="match status" value="1"/>
</dbReference>
<protein>
    <submittedName>
        <fullName evidence="3">Helix-turn-helix transcriptional regulator</fullName>
    </submittedName>
</protein>
<dbReference type="EMBL" id="BAAABM010000073">
    <property type="protein sequence ID" value="GAA0372890.1"/>
    <property type="molecule type" value="Genomic_DNA"/>
</dbReference>
<dbReference type="InterPro" id="IPR005149">
    <property type="entry name" value="Tscrpt_reg_PadR_N"/>
</dbReference>
<feature type="domain" description="Transcription regulator PadR N-terminal" evidence="1">
    <location>
        <begin position="7"/>
        <end position="77"/>
    </location>
</feature>
<dbReference type="PANTHER" id="PTHR43252">
    <property type="entry name" value="TRANSCRIPTIONAL REGULATOR YQJI"/>
    <property type="match status" value="1"/>
</dbReference>
<dbReference type="SUPFAM" id="SSF46785">
    <property type="entry name" value="Winged helix' DNA-binding domain"/>
    <property type="match status" value="1"/>
</dbReference>
<proteinExistence type="predicted"/>
<dbReference type="PANTHER" id="PTHR43252:SF6">
    <property type="entry name" value="NEGATIVE TRANSCRIPTION REGULATOR PADR"/>
    <property type="match status" value="1"/>
</dbReference>
<dbReference type="InterPro" id="IPR036388">
    <property type="entry name" value="WH-like_DNA-bd_sf"/>
</dbReference>
<evidence type="ECO:0000313" key="3">
    <source>
        <dbReference type="EMBL" id="GAA0372890.1"/>
    </source>
</evidence>
<evidence type="ECO:0000313" key="4">
    <source>
        <dbReference type="Proteomes" id="UP001501822"/>
    </source>
</evidence>
<dbReference type="Pfam" id="PF10400">
    <property type="entry name" value="Vir_act_alpha_C"/>
    <property type="match status" value="1"/>
</dbReference>
<dbReference type="InterPro" id="IPR036390">
    <property type="entry name" value="WH_DNA-bd_sf"/>
</dbReference>
<dbReference type="Gene3D" id="6.10.140.190">
    <property type="match status" value="1"/>
</dbReference>
<dbReference type="Pfam" id="PF03551">
    <property type="entry name" value="PadR"/>
    <property type="match status" value="1"/>
</dbReference>
<accession>A0ABN0XU35</accession>
<keyword evidence="4" id="KW-1185">Reference proteome</keyword>
<dbReference type="Proteomes" id="UP001501822">
    <property type="component" value="Unassembled WGS sequence"/>
</dbReference>
<comment type="caution">
    <text evidence="3">The sequence shown here is derived from an EMBL/GenBank/DDBJ whole genome shotgun (WGS) entry which is preliminary data.</text>
</comment>